<dbReference type="PANTHER" id="PTHR43575">
    <property type="entry name" value="PROTEIN ABCI7, CHLOROPLASTIC"/>
    <property type="match status" value="1"/>
</dbReference>
<evidence type="ECO:0000313" key="2">
    <source>
        <dbReference type="EMBL" id="MCT7375072.1"/>
    </source>
</evidence>
<keyword evidence="3" id="KW-1185">Reference proteome</keyword>
<dbReference type="InterPro" id="IPR000825">
    <property type="entry name" value="SUF_FeS_clus_asmbl_SufBD_core"/>
</dbReference>
<evidence type="ECO:0000259" key="1">
    <source>
        <dbReference type="Pfam" id="PF01458"/>
    </source>
</evidence>
<dbReference type="RefSeq" id="WP_260901762.1">
    <property type="nucleotide sequence ID" value="NZ_JAOCZP010000002.1"/>
</dbReference>
<name>A0ABT2LMK3_9HYPH</name>
<dbReference type="Proteomes" id="UP001320831">
    <property type="component" value="Unassembled WGS sequence"/>
</dbReference>
<proteinExistence type="predicted"/>
<dbReference type="InterPro" id="IPR011542">
    <property type="entry name" value="SUF_FeS_clus_asmbl_SufD"/>
</dbReference>
<dbReference type="PANTHER" id="PTHR43575:SF1">
    <property type="entry name" value="PROTEIN ABCI7, CHLOROPLASTIC"/>
    <property type="match status" value="1"/>
</dbReference>
<reference evidence="2 3" key="1">
    <citation type="submission" date="2022-09" db="EMBL/GenBank/DDBJ databases">
        <title>Chelativorans salina sp. nov., a novel slightly halophilic bacterium isolated from a saline lake sediment enrichment.</title>
        <authorList>
            <person name="Gao L."/>
            <person name="Fang B.-Z."/>
            <person name="Li W.-J."/>
        </authorList>
    </citation>
    <scope>NUCLEOTIDE SEQUENCE [LARGE SCALE GENOMIC DNA]</scope>
    <source>
        <strain evidence="2 3">EGI FJ00035</strain>
    </source>
</reference>
<dbReference type="NCBIfam" id="TIGR01981">
    <property type="entry name" value="sufD"/>
    <property type="match status" value="1"/>
</dbReference>
<dbReference type="InterPro" id="IPR037284">
    <property type="entry name" value="SUF_FeS_clus_asmbl_SufBD_sf"/>
</dbReference>
<accession>A0ABT2LMK3</accession>
<dbReference type="SUPFAM" id="SSF101960">
    <property type="entry name" value="Stabilizer of iron transporter SufD"/>
    <property type="match status" value="1"/>
</dbReference>
<gene>
    <name evidence="2" type="primary">sufD</name>
    <name evidence="2" type="ORF">N5A92_08475</name>
</gene>
<dbReference type="EMBL" id="JAOCZP010000002">
    <property type="protein sequence ID" value="MCT7375072.1"/>
    <property type="molecule type" value="Genomic_DNA"/>
</dbReference>
<evidence type="ECO:0000313" key="3">
    <source>
        <dbReference type="Proteomes" id="UP001320831"/>
    </source>
</evidence>
<sequence>MNIQTQIKRTAAEDALLQAFAERAEYLPGNTAVAEKRNAAVEVLKRGLPNRKVEAWHYTDLRRLLSSVPAFDLTAHAAPREPLLAGSAVLPVLNGVAGRAEVPEGISVASMAAKLTDGSLASLLGPDEADDTVSAINAAFAADGFAIDIPAGTALERPIELQNVQAGGQAHTRFAVRAGEGAKATIVERQTGEGDALVSSVSHLDVGDGAEILWLIIQEQPEGASHLGQINVRIGKDVKLTMFVMNAGGKLVRQELRLVAEGQGSEFRLRGVNLLSGQTHCEVTMVLDHVGPATVSTETIRNVVTDRAEGAFQGQIRVAREAQKTDAKMACNTLLLSDEGSFSAKPELEIFADDVACGHGATVTEIEADHLFYLMARGIDEKTARGLLVKAFVAEVIEELENEPVIEALEAKLDAWFAQHG</sequence>
<organism evidence="2 3">
    <name type="scientific">Chelativorans salis</name>
    <dbReference type="NCBI Taxonomy" id="2978478"/>
    <lineage>
        <taxon>Bacteria</taxon>
        <taxon>Pseudomonadati</taxon>
        <taxon>Pseudomonadota</taxon>
        <taxon>Alphaproteobacteria</taxon>
        <taxon>Hyphomicrobiales</taxon>
        <taxon>Phyllobacteriaceae</taxon>
        <taxon>Chelativorans</taxon>
    </lineage>
</organism>
<dbReference type="InterPro" id="IPR055346">
    <property type="entry name" value="Fe-S_cluster_assembly_SufBD"/>
</dbReference>
<comment type="caution">
    <text evidence="2">The sequence shown here is derived from an EMBL/GenBank/DDBJ whole genome shotgun (WGS) entry which is preliminary data.</text>
</comment>
<dbReference type="Pfam" id="PF01458">
    <property type="entry name" value="SUFBD_core"/>
    <property type="match status" value="1"/>
</dbReference>
<protein>
    <submittedName>
        <fullName evidence="2">Fe-S cluster assembly protein SufD</fullName>
    </submittedName>
</protein>
<feature type="domain" description="SUF system FeS cluster assembly SufBD core" evidence="1">
    <location>
        <begin position="167"/>
        <end position="392"/>
    </location>
</feature>